<accession>A0A834W2H9</accession>
<reference evidence="1" key="1">
    <citation type="submission" date="2020-09" db="EMBL/GenBank/DDBJ databases">
        <title>Genome-Enabled Discovery of Anthraquinone Biosynthesis in Senna tora.</title>
        <authorList>
            <person name="Kang S.-H."/>
            <person name="Pandey R.P."/>
            <person name="Lee C.-M."/>
            <person name="Sim J.-S."/>
            <person name="Jeong J.-T."/>
            <person name="Choi B.-S."/>
            <person name="Jung M."/>
            <person name="Ginzburg D."/>
            <person name="Zhao K."/>
            <person name="Won S.Y."/>
            <person name="Oh T.-J."/>
            <person name="Yu Y."/>
            <person name="Kim N.-H."/>
            <person name="Lee O.R."/>
            <person name="Lee T.-H."/>
            <person name="Bashyal P."/>
            <person name="Kim T.-S."/>
            <person name="Lee W.-H."/>
            <person name="Kawkins C."/>
            <person name="Kim C.-K."/>
            <person name="Kim J.S."/>
            <person name="Ahn B.O."/>
            <person name="Rhee S.Y."/>
            <person name="Sohng J.K."/>
        </authorList>
    </citation>
    <scope>NUCLEOTIDE SEQUENCE</scope>
    <source>
        <tissue evidence="1">Leaf</tissue>
    </source>
</reference>
<keyword evidence="2" id="KW-1185">Reference proteome</keyword>
<evidence type="ECO:0000313" key="2">
    <source>
        <dbReference type="Proteomes" id="UP000634136"/>
    </source>
</evidence>
<name>A0A834W2H9_9FABA</name>
<sequence length="58" mass="6366">MGISFERPLLIPKLGTGSIRWSTVGSGRNLVDSFVEVKVVGSVRKRAYSGGLANYRPW</sequence>
<organism evidence="1 2">
    <name type="scientific">Senna tora</name>
    <dbReference type="NCBI Taxonomy" id="362788"/>
    <lineage>
        <taxon>Eukaryota</taxon>
        <taxon>Viridiplantae</taxon>
        <taxon>Streptophyta</taxon>
        <taxon>Embryophyta</taxon>
        <taxon>Tracheophyta</taxon>
        <taxon>Spermatophyta</taxon>
        <taxon>Magnoliopsida</taxon>
        <taxon>eudicotyledons</taxon>
        <taxon>Gunneridae</taxon>
        <taxon>Pentapetalae</taxon>
        <taxon>rosids</taxon>
        <taxon>fabids</taxon>
        <taxon>Fabales</taxon>
        <taxon>Fabaceae</taxon>
        <taxon>Caesalpinioideae</taxon>
        <taxon>Cassia clade</taxon>
        <taxon>Senna</taxon>
    </lineage>
</organism>
<dbReference type="EMBL" id="JAAIUW010000013">
    <property type="protein sequence ID" value="KAF7801889.1"/>
    <property type="molecule type" value="Genomic_DNA"/>
</dbReference>
<proteinExistence type="predicted"/>
<dbReference type="AlphaFoldDB" id="A0A834W2H9"/>
<protein>
    <submittedName>
        <fullName evidence="1">Uncharacterized protein</fullName>
    </submittedName>
</protein>
<evidence type="ECO:0000313" key="1">
    <source>
        <dbReference type="EMBL" id="KAF7801889.1"/>
    </source>
</evidence>
<comment type="caution">
    <text evidence="1">The sequence shown here is derived from an EMBL/GenBank/DDBJ whole genome shotgun (WGS) entry which is preliminary data.</text>
</comment>
<dbReference type="Proteomes" id="UP000634136">
    <property type="component" value="Unassembled WGS sequence"/>
</dbReference>
<gene>
    <name evidence="1" type="ORF">G2W53_041000</name>
</gene>